<dbReference type="InterPro" id="IPR020458">
    <property type="entry name" value="Znf_DskA_TraR_CS"/>
</dbReference>
<dbReference type="EMBL" id="PGYQ01000018">
    <property type="protein sequence ID" value="PKL72076.1"/>
    <property type="molecule type" value="Genomic_DNA"/>
</dbReference>
<gene>
    <name evidence="7" type="ORF">CVV26_03085</name>
</gene>
<dbReference type="Pfam" id="PF01258">
    <property type="entry name" value="zf-dskA_traR"/>
    <property type="match status" value="1"/>
</dbReference>
<comment type="caution">
    <text evidence="7">The sequence shown here is derived from an EMBL/GenBank/DDBJ whole genome shotgun (WGS) entry which is preliminary data.</text>
</comment>
<keyword evidence="5" id="KW-0175">Coiled coil</keyword>
<feature type="coiled-coil region" evidence="5">
    <location>
        <begin position="3"/>
        <end position="37"/>
    </location>
</feature>
<keyword evidence="2" id="KW-0863">Zinc-finger</keyword>
<dbReference type="AlphaFoldDB" id="A0A2N1UMT9"/>
<evidence type="ECO:0000256" key="5">
    <source>
        <dbReference type="SAM" id="Coils"/>
    </source>
</evidence>
<evidence type="ECO:0000256" key="4">
    <source>
        <dbReference type="PROSITE-ProRule" id="PRU00510"/>
    </source>
</evidence>
<dbReference type="PROSITE" id="PS01102">
    <property type="entry name" value="ZF_DKSA_1"/>
    <property type="match status" value="1"/>
</dbReference>
<evidence type="ECO:0000313" key="8">
    <source>
        <dbReference type="Proteomes" id="UP000233414"/>
    </source>
</evidence>
<evidence type="ECO:0000256" key="3">
    <source>
        <dbReference type="ARBA" id="ARBA00022833"/>
    </source>
</evidence>
<reference evidence="7 8" key="1">
    <citation type="journal article" date="2017" name="ISME J.">
        <title>Potential for microbial H2 and metal transformations associated with novel bacteria and archaea in deep terrestrial subsurface sediments.</title>
        <authorList>
            <person name="Hernsdorf A.W."/>
            <person name="Amano Y."/>
            <person name="Miyakawa K."/>
            <person name="Ise K."/>
            <person name="Suzuki Y."/>
            <person name="Anantharaman K."/>
            <person name="Probst A."/>
            <person name="Burstein D."/>
            <person name="Thomas B.C."/>
            <person name="Banfield J.F."/>
        </authorList>
    </citation>
    <scope>NUCLEOTIDE SEQUENCE [LARGE SCALE GENOMIC DNA]</scope>
    <source>
        <strain evidence="7">HGW-Kuenenbacteria-1</strain>
    </source>
</reference>
<evidence type="ECO:0000256" key="2">
    <source>
        <dbReference type="ARBA" id="ARBA00022771"/>
    </source>
</evidence>
<dbReference type="PANTHER" id="PTHR33823">
    <property type="entry name" value="RNA POLYMERASE-BINDING TRANSCRIPTION FACTOR DKSA-RELATED"/>
    <property type="match status" value="1"/>
</dbReference>
<dbReference type="InterPro" id="IPR000962">
    <property type="entry name" value="Znf_DskA_TraR"/>
</dbReference>
<protein>
    <recommendedName>
        <fullName evidence="6">Zinc finger DksA/TraR C4-type domain-containing protein</fullName>
    </recommendedName>
</protein>
<keyword evidence="3" id="KW-0862">Zinc</keyword>
<dbReference type="PROSITE" id="PS51128">
    <property type="entry name" value="ZF_DKSA_2"/>
    <property type="match status" value="1"/>
</dbReference>
<dbReference type="GO" id="GO:0008270">
    <property type="term" value="F:zinc ion binding"/>
    <property type="evidence" value="ECO:0007669"/>
    <property type="project" value="UniProtKB-KW"/>
</dbReference>
<evidence type="ECO:0000313" key="7">
    <source>
        <dbReference type="EMBL" id="PKL72076.1"/>
    </source>
</evidence>
<organism evidence="7 8">
    <name type="scientific">Candidatus Kuenenbacteria bacterium HGW-Kuenenbacteria-1</name>
    <dbReference type="NCBI Taxonomy" id="2013812"/>
    <lineage>
        <taxon>Bacteria</taxon>
        <taxon>Candidatus Kueneniibacteriota</taxon>
    </lineage>
</organism>
<keyword evidence="1" id="KW-0479">Metal-binding</keyword>
<sequence length="120" mass="13890">MDKNFIEKIKKSLLEEKEKLKKKLNEIAVKNKNVKGDYIAKFPNLGDEEDENISEVAEFEENIGTENSLEISLQQVNRALEKIEKNKFGICEKCGKEIEERRFLAFPAAILCQKCIKIKK</sequence>
<dbReference type="Gene3D" id="1.20.120.910">
    <property type="entry name" value="DksA, coiled-coil domain"/>
    <property type="match status" value="1"/>
</dbReference>
<accession>A0A2N1UMT9</accession>
<dbReference type="Proteomes" id="UP000233414">
    <property type="component" value="Unassembled WGS sequence"/>
</dbReference>
<name>A0A2N1UMT9_9BACT</name>
<dbReference type="SUPFAM" id="SSF57716">
    <property type="entry name" value="Glucocorticoid receptor-like (DNA-binding domain)"/>
    <property type="match status" value="1"/>
</dbReference>
<feature type="domain" description="Zinc finger DksA/TraR C4-type" evidence="6">
    <location>
        <begin position="87"/>
        <end position="115"/>
    </location>
</feature>
<evidence type="ECO:0000256" key="1">
    <source>
        <dbReference type="ARBA" id="ARBA00022723"/>
    </source>
</evidence>
<evidence type="ECO:0000259" key="6">
    <source>
        <dbReference type="Pfam" id="PF01258"/>
    </source>
</evidence>
<proteinExistence type="predicted"/>
<dbReference type="PANTHER" id="PTHR33823:SF4">
    <property type="entry name" value="GENERAL STRESS PROTEIN 16O"/>
    <property type="match status" value="1"/>
</dbReference>
<feature type="zinc finger region" description="dksA C4-type" evidence="4">
    <location>
        <begin position="91"/>
        <end position="115"/>
    </location>
</feature>